<organism evidence="6 7">
    <name type="scientific">Chelatococcus asaccharovorans</name>
    <dbReference type="NCBI Taxonomy" id="28210"/>
    <lineage>
        <taxon>Bacteria</taxon>
        <taxon>Pseudomonadati</taxon>
        <taxon>Pseudomonadota</taxon>
        <taxon>Alphaproteobacteria</taxon>
        <taxon>Hyphomicrobiales</taxon>
        <taxon>Chelatococcaceae</taxon>
        <taxon>Chelatococcus</taxon>
    </lineage>
</organism>
<dbReference type="PANTHER" id="PTHR43820:SF4">
    <property type="entry name" value="HIGH-AFFINITY BRANCHED-CHAIN AMINO ACID TRANSPORT ATP-BINDING PROTEIN LIVF"/>
    <property type="match status" value="1"/>
</dbReference>
<evidence type="ECO:0000256" key="4">
    <source>
        <dbReference type="ARBA" id="ARBA00022840"/>
    </source>
</evidence>
<dbReference type="Gene3D" id="3.40.50.300">
    <property type="entry name" value="P-loop containing nucleotide triphosphate hydrolases"/>
    <property type="match status" value="1"/>
</dbReference>
<evidence type="ECO:0000313" key="6">
    <source>
        <dbReference type="EMBL" id="PXW60101.1"/>
    </source>
</evidence>
<dbReference type="EMBL" id="QJJK01000004">
    <property type="protein sequence ID" value="PXW60101.1"/>
    <property type="molecule type" value="Genomic_DNA"/>
</dbReference>
<dbReference type="Pfam" id="PF00005">
    <property type="entry name" value="ABC_tran"/>
    <property type="match status" value="1"/>
</dbReference>
<keyword evidence="5" id="KW-0029">Amino-acid transport</keyword>
<dbReference type="SMART" id="SM00382">
    <property type="entry name" value="AAA"/>
    <property type="match status" value="1"/>
</dbReference>
<dbReference type="CDD" id="cd03224">
    <property type="entry name" value="ABC_TM1139_LivF_branched"/>
    <property type="match status" value="1"/>
</dbReference>
<keyword evidence="3" id="KW-0547">Nucleotide-binding</keyword>
<dbReference type="SUPFAM" id="SSF52540">
    <property type="entry name" value="P-loop containing nucleoside triphosphate hydrolases"/>
    <property type="match status" value="1"/>
</dbReference>
<dbReference type="PANTHER" id="PTHR43820">
    <property type="entry name" value="HIGH-AFFINITY BRANCHED-CHAIN AMINO ACID TRANSPORT ATP-BINDING PROTEIN LIVF"/>
    <property type="match status" value="1"/>
</dbReference>
<dbReference type="GO" id="GO:0005524">
    <property type="term" value="F:ATP binding"/>
    <property type="evidence" value="ECO:0007669"/>
    <property type="project" value="UniProtKB-KW"/>
</dbReference>
<keyword evidence="4 6" id="KW-0067">ATP-binding</keyword>
<dbReference type="InterPro" id="IPR027417">
    <property type="entry name" value="P-loop_NTPase"/>
</dbReference>
<proteinExistence type="inferred from homology"/>
<keyword evidence="2" id="KW-0813">Transport</keyword>
<evidence type="ECO:0000256" key="5">
    <source>
        <dbReference type="ARBA" id="ARBA00022970"/>
    </source>
</evidence>
<sequence length="238" mass="25288">MLRVENLVAAYDGIKALRGVSIELGPGEFAAVIGANGAGKSTLLNTVSGLVRPVSGKVLLDGKMVAGLPAYQIARRGLLQVPEGRMIMGNLTVRENILLGSLTRNGRTPAHDLDGILDLFPRLRERMQQVAGTMSGGEQQMLAIARALMGAPKVLLLDEPSLGLSPLMADLVFTALSKLHASGLAILLIEQNVHRALEVAQRAYVMEQGRIVQEGSSRELINDARLIEHYLGGAVAAA</sequence>
<dbReference type="GO" id="GO:0016887">
    <property type="term" value="F:ATP hydrolysis activity"/>
    <property type="evidence" value="ECO:0007669"/>
    <property type="project" value="InterPro"/>
</dbReference>
<dbReference type="AlphaFoldDB" id="A0A2V3U8S5"/>
<dbReference type="PROSITE" id="PS50893">
    <property type="entry name" value="ABC_TRANSPORTER_2"/>
    <property type="match status" value="1"/>
</dbReference>
<protein>
    <submittedName>
        <fullName evidence="6">Amino acid/amide ABC transporter ATP-binding protein 2 (HAAT family)</fullName>
    </submittedName>
</protein>
<keyword evidence="7" id="KW-1185">Reference proteome</keyword>
<reference evidence="6 7" key="1">
    <citation type="submission" date="2018-05" db="EMBL/GenBank/DDBJ databases">
        <title>Genomic Encyclopedia of Type Strains, Phase IV (KMG-IV): sequencing the most valuable type-strain genomes for metagenomic binning, comparative biology and taxonomic classification.</title>
        <authorList>
            <person name="Goeker M."/>
        </authorList>
    </citation>
    <scope>NUCLEOTIDE SEQUENCE [LARGE SCALE GENOMIC DNA]</scope>
    <source>
        <strain evidence="6 7">DSM 6462</strain>
    </source>
</reference>
<dbReference type="GO" id="GO:0015658">
    <property type="term" value="F:branched-chain amino acid transmembrane transporter activity"/>
    <property type="evidence" value="ECO:0007669"/>
    <property type="project" value="TreeGrafter"/>
</dbReference>
<dbReference type="InterPro" id="IPR003439">
    <property type="entry name" value="ABC_transporter-like_ATP-bd"/>
</dbReference>
<comment type="caution">
    <text evidence="6">The sequence shown here is derived from an EMBL/GenBank/DDBJ whole genome shotgun (WGS) entry which is preliminary data.</text>
</comment>
<dbReference type="InterPro" id="IPR052156">
    <property type="entry name" value="BCAA_Transport_ATP-bd_LivF"/>
</dbReference>
<name>A0A2V3U8S5_9HYPH</name>
<dbReference type="InterPro" id="IPR017871">
    <property type="entry name" value="ABC_transporter-like_CS"/>
</dbReference>
<dbReference type="InterPro" id="IPR003593">
    <property type="entry name" value="AAA+_ATPase"/>
</dbReference>
<accession>A0A2V3U8S5</accession>
<dbReference type="OrthoDB" id="8445866at2"/>
<dbReference type="RefSeq" id="WP_110374712.1">
    <property type="nucleotide sequence ID" value="NZ_CAKNFM010000006.1"/>
</dbReference>
<evidence type="ECO:0000313" key="7">
    <source>
        <dbReference type="Proteomes" id="UP000248021"/>
    </source>
</evidence>
<dbReference type="PROSITE" id="PS00211">
    <property type="entry name" value="ABC_TRANSPORTER_1"/>
    <property type="match status" value="1"/>
</dbReference>
<dbReference type="Proteomes" id="UP000248021">
    <property type="component" value="Unassembled WGS sequence"/>
</dbReference>
<evidence type="ECO:0000256" key="1">
    <source>
        <dbReference type="ARBA" id="ARBA00005417"/>
    </source>
</evidence>
<comment type="similarity">
    <text evidence="1">Belongs to the ABC transporter superfamily.</text>
</comment>
<evidence type="ECO:0000256" key="3">
    <source>
        <dbReference type="ARBA" id="ARBA00022741"/>
    </source>
</evidence>
<evidence type="ECO:0000256" key="2">
    <source>
        <dbReference type="ARBA" id="ARBA00022448"/>
    </source>
</evidence>
<dbReference type="GO" id="GO:0015807">
    <property type="term" value="P:L-amino acid transport"/>
    <property type="evidence" value="ECO:0007669"/>
    <property type="project" value="TreeGrafter"/>
</dbReference>
<gene>
    <name evidence="6" type="ORF">C7450_104153</name>
</gene>